<feature type="domain" description="BPG-independent PGAM N-terminal" evidence="15">
    <location>
        <begin position="82"/>
        <end position="305"/>
    </location>
</feature>
<sequence>MAKPVLLVVMDGVGFSKTGLGDAVTLANTPTLDRLLRECPNTRLKAHGDAVGLPTDDDMGNSEVGHNALGCGQIYSQGAKLVNESIESGKMYQSEAWKELVDNCKANNSTLHFIGLLSDGNVHSNIKHLFKMLTEAKNEGIKKARVHILLDGRDVPATSAPIYIEQLESFLKELNADGAFDGKIASGGGRMKVTMDRYQADWPMVELGWKTHVKGEGRQFASAMEAVETYRKENDGIIDQDLPAFVIAENGEPVGKIVDKDSVILFNFRGDRAIELSMAFDDDDFTAFDRGAKPDVCFAGMLQYDGDLKLPARFLVNPPEITNTLTEVLVAAGLNEYAVSETQKYGHVTYFWNGNKSDKFSEELETYKEIPSDNVSFDQRPWMKSAEITDDLIEVIKSKKYDFIRCNYPNGDMVGHTGSLDSTIIGVEAVDLGLSRLIKVCDEYGVTLVVTADHGNADEMLEKNKKGEVQVRTAHSLNPVPFIIYDKEVKYTIKDDTKYAPGVPTKYGLANVAPTIVKMLGLTAPDCWQESMI</sequence>
<dbReference type="Pfam" id="PF06415">
    <property type="entry name" value="iPGM_N"/>
    <property type="match status" value="1"/>
</dbReference>
<dbReference type="FunFam" id="3.40.1450.10:FF:000002">
    <property type="entry name" value="2,3-bisphosphoglycerate-independent phosphoglycerate mutase"/>
    <property type="match status" value="1"/>
</dbReference>
<dbReference type="EMBL" id="CZBY01000015">
    <property type="protein sequence ID" value="CUQ88871.1"/>
    <property type="molecule type" value="Genomic_DNA"/>
</dbReference>
<dbReference type="SUPFAM" id="SSF64158">
    <property type="entry name" value="2,3-Bisphosphoglycerate-independent phosphoglycerate mutase, substrate-binding domain"/>
    <property type="match status" value="1"/>
</dbReference>
<accession>A0A174ZYK4</accession>
<evidence type="ECO:0000256" key="13">
    <source>
        <dbReference type="PIRSR" id="PIRSR001492-3"/>
    </source>
</evidence>
<evidence type="ECO:0000259" key="14">
    <source>
        <dbReference type="Pfam" id="PF01676"/>
    </source>
</evidence>
<feature type="binding site" evidence="13">
    <location>
        <position position="416"/>
    </location>
    <ligand>
        <name>Mn(2+)</name>
        <dbReference type="ChEBI" id="CHEBI:29035"/>
        <label>1</label>
    </ligand>
</feature>
<evidence type="ECO:0000256" key="5">
    <source>
        <dbReference type="ARBA" id="ARBA00008819"/>
    </source>
</evidence>
<dbReference type="GO" id="GO:0005737">
    <property type="term" value="C:cytoplasm"/>
    <property type="evidence" value="ECO:0007669"/>
    <property type="project" value="InterPro"/>
</dbReference>
<comment type="cofactor">
    <cofactor evidence="2">
        <name>Mn(2+)</name>
        <dbReference type="ChEBI" id="CHEBI:29035"/>
    </cofactor>
</comment>
<feature type="binding site" evidence="13">
    <location>
        <position position="454"/>
    </location>
    <ligand>
        <name>Mn(2+)</name>
        <dbReference type="ChEBI" id="CHEBI:29035"/>
        <label>2</label>
    </ligand>
</feature>
<dbReference type="EC" id="5.4.2.12" evidence="10"/>
<feature type="binding site" evidence="13">
    <location>
        <position position="62"/>
    </location>
    <ligand>
        <name>Mn(2+)</name>
        <dbReference type="ChEBI" id="CHEBI:29035"/>
        <label>2</label>
    </ligand>
</feature>
<feature type="binding site" evidence="12">
    <location>
        <begin position="269"/>
        <end position="272"/>
    </location>
    <ligand>
        <name>substrate</name>
    </ligand>
</feature>
<dbReference type="InterPro" id="IPR005995">
    <property type="entry name" value="Pgm_bpd_ind"/>
</dbReference>
<keyword evidence="6 13" id="KW-0479">Metal-binding</keyword>
<dbReference type="GO" id="GO:0030145">
    <property type="term" value="F:manganese ion binding"/>
    <property type="evidence" value="ECO:0007669"/>
    <property type="project" value="InterPro"/>
</dbReference>
<feature type="binding site" evidence="13">
    <location>
        <position position="11"/>
    </location>
    <ligand>
        <name>Mn(2+)</name>
        <dbReference type="ChEBI" id="CHEBI:29035"/>
        <label>2</label>
    </ligand>
</feature>
<dbReference type="NCBIfam" id="TIGR01307">
    <property type="entry name" value="pgm_bpd_ind"/>
    <property type="match status" value="1"/>
</dbReference>
<evidence type="ECO:0000256" key="12">
    <source>
        <dbReference type="PIRSR" id="PIRSR001492-2"/>
    </source>
</evidence>
<evidence type="ECO:0000313" key="17">
    <source>
        <dbReference type="Proteomes" id="UP000095662"/>
    </source>
</evidence>
<evidence type="ECO:0000256" key="1">
    <source>
        <dbReference type="ARBA" id="ARBA00000370"/>
    </source>
</evidence>
<comment type="pathway">
    <text evidence="4">Carbohydrate degradation; glycolysis; pyruvate from D-glyceraldehyde 3-phosphate: step 3/5.</text>
</comment>
<dbReference type="GO" id="GO:0004619">
    <property type="term" value="F:phosphoglycerate mutase activity"/>
    <property type="evidence" value="ECO:0007669"/>
    <property type="project" value="UniProtKB-UniRule"/>
</dbReference>
<evidence type="ECO:0000259" key="15">
    <source>
        <dbReference type="Pfam" id="PF06415"/>
    </source>
</evidence>
<evidence type="ECO:0000256" key="3">
    <source>
        <dbReference type="ARBA" id="ARBA00002315"/>
    </source>
</evidence>
<evidence type="ECO:0000256" key="2">
    <source>
        <dbReference type="ARBA" id="ARBA00001936"/>
    </source>
</evidence>
<keyword evidence="7" id="KW-0324">Glycolysis</keyword>
<feature type="binding site" evidence="13">
    <location>
        <position position="412"/>
    </location>
    <ligand>
        <name>Mn(2+)</name>
        <dbReference type="ChEBI" id="CHEBI:29035"/>
        <label>1</label>
    </ligand>
</feature>
<dbReference type="Gene3D" id="3.40.1450.10">
    <property type="entry name" value="BPG-independent phosphoglycerate mutase, domain B"/>
    <property type="match status" value="1"/>
</dbReference>
<dbReference type="Proteomes" id="UP000095662">
    <property type="component" value="Unassembled WGS sequence"/>
</dbReference>
<organism evidence="16 17">
    <name type="scientific">[Eubacterium] siraeum</name>
    <dbReference type="NCBI Taxonomy" id="39492"/>
    <lineage>
        <taxon>Bacteria</taxon>
        <taxon>Bacillati</taxon>
        <taxon>Bacillota</taxon>
        <taxon>Clostridia</taxon>
        <taxon>Eubacteriales</taxon>
        <taxon>Oscillospiraceae</taxon>
        <taxon>Oscillospiraceae incertae sedis</taxon>
    </lineage>
</organism>
<evidence type="ECO:0000256" key="11">
    <source>
        <dbReference type="PIRSR" id="PIRSR001492-1"/>
    </source>
</evidence>
<evidence type="ECO:0000256" key="4">
    <source>
        <dbReference type="ARBA" id="ARBA00004798"/>
    </source>
</evidence>
<feature type="binding site" evidence="12">
    <location>
        <position position="344"/>
    </location>
    <ligand>
        <name>substrate</name>
    </ligand>
</feature>
<dbReference type="UniPathway" id="UPA00109">
    <property type="reaction ID" value="UER00186"/>
</dbReference>
<dbReference type="InterPro" id="IPR011258">
    <property type="entry name" value="BPG-indep_PGM_N"/>
</dbReference>
<comment type="function">
    <text evidence="3">Catalyzes the interconversion of 2-phosphoglycerate and 3-phosphoglycerate.</text>
</comment>
<feature type="binding site" evidence="13">
    <location>
        <position position="453"/>
    </location>
    <ligand>
        <name>Mn(2+)</name>
        <dbReference type="ChEBI" id="CHEBI:29035"/>
        <label>2</label>
    </ligand>
</feature>
<dbReference type="InterPro" id="IPR017850">
    <property type="entry name" value="Alkaline_phosphatase_core_sf"/>
</dbReference>
<comment type="similarity">
    <text evidence="5">Belongs to the BPG-independent phosphoglycerate mutase family.</text>
</comment>
<dbReference type="InterPro" id="IPR006124">
    <property type="entry name" value="Metalloenzyme"/>
</dbReference>
<evidence type="ECO:0000256" key="8">
    <source>
        <dbReference type="ARBA" id="ARBA00023211"/>
    </source>
</evidence>
<evidence type="ECO:0000256" key="7">
    <source>
        <dbReference type="ARBA" id="ARBA00023152"/>
    </source>
</evidence>
<feature type="binding site" evidence="12">
    <location>
        <position position="123"/>
    </location>
    <ligand>
        <name>substrate</name>
    </ligand>
</feature>
<gene>
    <name evidence="16" type="primary">gpmI</name>
    <name evidence="16" type="ORF">ERS852540_01810</name>
</gene>
<evidence type="ECO:0000256" key="9">
    <source>
        <dbReference type="ARBA" id="ARBA00023235"/>
    </source>
</evidence>
<proteinExistence type="inferred from homology"/>
<comment type="catalytic activity">
    <reaction evidence="1">
        <text>(2R)-2-phosphoglycerate = (2R)-3-phosphoglycerate</text>
        <dbReference type="Rhea" id="RHEA:15901"/>
        <dbReference type="ChEBI" id="CHEBI:58272"/>
        <dbReference type="ChEBI" id="CHEBI:58289"/>
        <dbReference type="EC" id="5.4.2.12"/>
    </reaction>
</comment>
<dbReference type="Pfam" id="PF01676">
    <property type="entry name" value="Metalloenzyme"/>
    <property type="match status" value="1"/>
</dbReference>
<dbReference type="STRING" id="39492.ERS852540_01810"/>
<keyword evidence="8 13" id="KW-0464">Manganese</keyword>
<reference evidence="16 17" key="1">
    <citation type="submission" date="2015-09" db="EMBL/GenBank/DDBJ databases">
        <authorList>
            <consortium name="Pathogen Informatics"/>
        </authorList>
    </citation>
    <scope>NUCLEOTIDE SEQUENCE [LARGE SCALE GENOMIC DNA]</scope>
    <source>
        <strain evidence="16 17">2789STDY5834928</strain>
    </source>
</reference>
<dbReference type="SUPFAM" id="SSF53649">
    <property type="entry name" value="Alkaline phosphatase-like"/>
    <property type="match status" value="1"/>
</dbReference>
<dbReference type="CDD" id="cd16010">
    <property type="entry name" value="iPGM"/>
    <property type="match status" value="1"/>
</dbReference>
<dbReference type="InterPro" id="IPR036646">
    <property type="entry name" value="PGAM_B_sf"/>
</dbReference>
<name>A0A174ZYK4_9FIRM</name>
<feature type="active site" description="Phosphoserine intermediate" evidence="11">
    <location>
        <position position="62"/>
    </location>
</feature>
<evidence type="ECO:0000256" key="6">
    <source>
        <dbReference type="ARBA" id="ARBA00022723"/>
    </source>
</evidence>
<feature type="binding site" evidence="13">
    <location>
        <position position="475"/>
    </location>
    <ligand>
        <name>Mn(2+)</name>
        <dbReference type="ChEBI" id="CHEBI:29035"/>
        <label>1</label>
    </ligand>
</feature>
<feature type="binding site" evidence="12">
    <location>
        <position position="190"/>
    </location>
    <ligand>
        <name>substrate</name>
    </ligand>
</feature>
<dbReference type="Gene3D" id="3.40.720.10">
    <property type="entry name" value="Alkaline Phosphatase, subunit A"/>
    <property type="match status" value="1"/>
</dbReference>
<dbReference type="GO" id="GO:0006007">
    <property type="term" value="P:glucose catabolic process"/>
    <property type="evidence" value="ECO:0007669"/>
    <property type="project" value="InterPro"/>
</dbReference>
<dbReference type="PIRSF" id="PIRSF001492">
    <property type="entry name" value="IPGAM"/>
    <property type="match status" value="1"/>
</dbReference>
<feature type="domain" description="Metalloenzyme" evidence="14">
    <location>
        <begin position="3"/>
        <end position="523"/>
    </location>
</feature>
<dbReference type="AlphaFoldDB" id="A0A174ZYK4"/>
<dbReference type="GO" id="GO:0006096">
    <property type="term" value="P:glycolytic process"/>
    <property type="evidence" value="ECO:0007669"/>
    <property type="project" value="UniProtKB-UniRule"/>
</dbReference>
<dbReference type="PANTHER" id="PTHR31637">
    <property type="entry name" value="2,3-BISPHOSPHOGLYCERATE-INDEPENDENT PHOSPHOGLYCERATE MUTASE"/>
    <property type="match status" value="1"/>
</dbReference>
<keyword evidence="9 16" id="KW-0413">Isomerase</keyword>
<evidence type="ECO:0000256" key="10">
    <source>
        <dbReference type="NCBIfam" id="TIGR01307"/>
    </source>
</evidence>
<evidence type="ECO:0000313" key="16">
    <source>
        <dbReference type="EMBL" id="CUQ88871.1"/>
    </source>
</evidence>
<dbReference type="PANTHER" id="PTHR31637:SF0">
    <property type="entry name" value="2,3-BISPHOSPHOGLYCERATE-INDEPENDENT PHOSPHOGLYCERATE MUTASE"/>
    <property type="match status" value="1"/>
</dbReference>
<feature type="binding site" evidence="12">
    <location>
        <begin position="153"/>
        <end position="154"/>
    </location>
    <ligand>
        <name>substrate</name>
    </ligand>
</feature>
<protein>
    <recommendedName>
        <fullName evidence="10">2,3-bisphosphoglycerate-independent phosphoglycerate mutase</fullName>
        <ecNumber evidence="10">5.4.2.12</ecNumber>
    </recommendedName>
</protein>
<feature type="binding site" evidence="12">
    <location>
        <position position="197"/>
    </location>
    <ligand>
        <name>substrate</name>
    </ligand>
</feature>
<dbReference type="OrthoDB" id="9800863at2"/>